<keyword evidence="5 8" id="KW-0804">Transcription</keyword>
<dbReference type="EMBL" id="CP143789">
    <property type="protein sequence ID" value="WVN89740.1"/>
    <property type="molecule type" value="Genomic_DNA"/>
</dbReference>
<dbReference type="VEuPathDB" id="FungiDB:L203_01816"/>
<dbReference type="GO" id="GO:0000439">
    <property type="term" value="C:transcription factor TFIIH core complex"/>
    <property type="evidence" value="ECO:0007669"/>
    <property type="project" value="UniProtKB-UniRule"/>
</dbReference>
<dbReference type="PANTHER" id="PTHR28580:SF1">
    <property type="entry name" value="GENERAL TRANSCRIPTION FACTOR IIH SUBUNIT 5"/>
    <property type="match status" value="1"/>
</dbReference>
<dbReference type="GO" id="GO:0006294">
    <property type="term" value="P:nucleotide-excision repair, preincision complex assembly"/>
    <property type="evidence" value="ECO:0007669"/>
    <property type="project" value="TreeGrafter"/>
</dbReference>
<evidence type="ECO:0000256" key="5">
    <source>
        <dbReference type="ARBA" id="ARBA00023163"/>
    </source>
</evidence>
<dbReference type="Pfam" id="PF06331">
    <property type="entry name" value="Tfb5"/>
    <property type="match status" value="1"/>
</dbReference>
<evidence type="ECO:0000256" key="2">
    <source>
        <dbReference type="ARBA" id="ARBA00007470"/>
    </source>
</evidence>
<dbReference type="Gene3D" id="3.30.70.1220">
    <property type="entry name" value="TFB5-like"/>
    <property type="match status" value="1"/>
</dbReference>
<keyword evidence="6 8" id="KW-0234">DNA repair</keyword>
<reference evidence="9" key="2">
    <citation type="journal article" date="2022" name="Elife">
        <title>Obligate sexual reproduction of a homothallic fungus closely related to the Cryptococcus pathogenic species complex.</title>
        <authorList>
            <person name="Passer A.R."/>
            <person name="Clancey S.A."/>
            <person name="Shea T."/>
            <person name="David-Palma M."/>
            <person name="Averette A.F."/>
            <person name="Boekhout T."/>
            <person name="Porcel B.M."/>
            <person name="Nowrousian M."/>
            <person name="Cuomo C.A."/>
            <person name="Sun S."/>
            <person name="Heitman J."/>
            <person name="Coelho M.A."/>
        </authorList>
    </citation>
    <scope>NUCLEOTIDE SEQUENCE</scope>
    <source>
        <strain evidence="9">CBS 7841</strain>
    </source>
</reference>
<dbReference type="PANTHER" id="PTHR28580">
    <property type="entry name" value="GENERAL TRANSCRIPTION FACTOR IIH SUBUNIT 5"/>
    <property type="match status" value="1"/>
</dbReference>
<evidence type="ECO:0000313" key="10">
    <source>
        <dbReference type="Proteomes" id="UP000094043"/>
    </source>
</evidence>
<protein>
    <recommendedName>
        <fullName evidence="8">General transcription and DNA repair factor IIH subunit TFB5</fullName>
    </recommendedName>
</protein>
<reference evidence="9" key="3">
    <citation type="submission" date="2024-01" db="EMBL/GenBank/DDBJ databases">
        <authorList>
            <person name="Coelho M.A."/>
            <person name="David-Palma M."/>
            <person name="Shea T."/>
            <person name="Sun S."/>
            <person name="Cuomo C.A."/>
            <person name="Heitman J."/>
        </authorList>
    </citation>
    <scope>NUCLEOTIDE SEQUENCE</scope>
    <source>
        <strain evidence="9">CBS 7841</strain>
    </source>
</reference>
<dbReference type="Proteomes" id="UP000094043">
    <property type="component" value="Chromosome 6"/>
</dbReference>
<dbReference type="GO" id="GO:0006367">
    <property type="term" value="P:transcription initiation at RNA polymerase II promoter"/>
    <property type="evidence" value="ECO:0007669"/>
    <property type="project" value="UniProtKB-UniRule"/>
</dbReference>
<evidence type="ECO:0000256" key="4">
    <source>
        <dbReference type="ARBA" id="ARBA00023015"/>
    </source>
</evidence>
<keyword evidence="3 8" id="KW-0227">DNA damage</keyword>
<dbReference type="InterPro" id="IPR035935">
    <property type="entry name" value="TFB5-like_sf"/>
</dbReference>
<dbReference type="KEGG" id="cdep:91089179"/>
<comment type="subcellular location">
    <subcellularLocation>
        <location evidence="1 8">Nucleus</location>
    </subcellularLocation>
</comment>
<comment type="function">
    <text evidence="8">In NER, TFIIH acts by opening DNA around the lesion to allow the excision of the damaged oligonucleotide and its replacement by a new DNA fragment. In transcription, TFIIH has an essential role in transcription initiation. When the pre-initiation complex (PIC) has been established, TFIIH is required for promoter opening and promoter escape.</text>
</comment>
<evidence type="ECO:0000256" key="3">
    <source>
        <dbReference type="ARBA" id="ARBA00022763"/>
    </source>
</evidence>
<gene>
    <name evidence="9" type="ORF">L203_104970</name>
</gene>
<dbReference type="SMART" id="SM01395">
    <property type="entry name" value="Tbf5"/>
    <property type="match status" value="1"/>
</dbReference>
<dbReference type="GeneID" id="91089179"/>
<accession>A0A1E3IMS2</accession>
<evidence type="ECO:0000256" key="6">
    <source>
        <dbReference type="ARBA" id="ARBA00023204"/>
    </source>
</evidence>
<keyword evidence="4 8" id="KW-0805">Transcription regulation</keyword>
<proteinExistence type="inferred from homology"/>
<reference evidence="9" key="1">
    <citation type="submission" date="2016-06" db="EMBL/GenBank/DDBJ databases">
        <authorList>
            <person name="Cuomo C."/>
            <person name="Litvintseva A."/>
            <person name="Heitman J."/>
            <person name="Chen Y."/>
            <person name="Sun S."/>
            <person name="Springer D."/>
            <person name="Dromer F."/>
            <person name="Young S."/>
            <person name="Zeng Q."/>
            <person name="Chapman S."/>
            <person name="Gujja S."/>
            <person name="Saif S."/>
            <person name="Birren B."/>
        </authorList>
    </citation>
    <scope>NUCLEOTIDE SEQUENCE</scope>
    <source>
        <strain evidence="9">CBS 7841</strain>
    </source>
</reference>
<sequence length="79" mass="9063">MNATDSYGVKIQQGVLITCDSAAKQILLHLDSLRDGPFKFVLRDIDENHVLIKKEHVEEIKDALQQELEKNTYIQDPEL</sequence>
<dbReference type="OrthoDB" id="354at2759"/>
<evidence type="ECO:0000256" key="8">
    <source>
        <dbReference type="RuleBase" id="RU368032"/>
    </source>
</evidence>
<evidence type="ECO:0000256" key="1">
    <source>
        <dbReference type="ARBA" id="ARBA00004123"/>
    </source>
</evidence>
<comment type="subunit">
    <text evidence="8">Component of the 7-subunit TFIIH core complex.</text>
</comment>
<dbReference type="SUPFAM" id="SSF142897">
    <property type="entry name" value="TFB5-like"/>
    <property type="match status" value="1"/>
</dbReference>
<dbReference type="GO" id="GO:0005675">
    <property type="term" value="C:transcription factor TFIIH holo complex"/>
    <property type="evidence" value="ECO:0007669"/>
    <property type="project" value="TreeGrafter"/>
</dbReference>
<dbReference type="InterPro" id="IPR009400">
    <property type="entry name" value="TFIIH_TTDA/Tfb5"/>
</dbReference>
<evidence type="ECO:0000313" key="9">
    <source>
        <dbReference type="EMBL" id="WVN89740.1"/>
    </source>
</evidence>
<keyword evidence="10" id="KW-1185">Reference proteome</keyword>
<organism evidence="9 10">
    <name type="scientific">Cryptococcus depauperatus CBS 7841</name>
    <dbReference type="NCBI Taxonomy" id="1295531"/>
    <lineage>
        <taxon>Eukaryota</taxon>
        <taxon>Fungi</taxon>
        <taxon>Dikarya</taxon>
        <taxon>Basidiomycota</taxon>
        <taxon>Agaricomycotina</taxon>
        <taxon>Tremellomycetes</taxon>
        <taxon>Tremellales</taxon>
        <taxon>Cryptococcaceae</taxon>
        <taxon>Cryptococcus</taxon>
    </lineage>
</organism>
<keyword evidence="7 8" id="KW-0539">Nucleus</keyword>
<dbReference type="RefSeq" id="XP_066070440.1">
    <property type="nucleotide sequence ID" value="XM_066214343.1"/>
</dbReference>
<evidence type="ECO:0000256" key="7">
    <source>
        <dbReference type="ARBA" id="ARBA00023242"/>
    </source>
</evidence>
<name>A0A1E3IMS2_9TREE</name>
<comment type="similarity">
    <text evidence="2 8">Belongs to the TFB5 family.</text>
</comment>
<dbReference type="AlphaFoldDB" id="A0A1E3IMS2"/>